<reference evidence="3" key="1">
    <citation type="journal article" date="2019" name="Int. J. Syst. Evol. Microbiol.">
        <title>The Global Catalogue of Microorganisms (GCM) 10K type strain sequencing project: providing services to taxonomists for standard genome sequencing and annotation.</title>
        <authorList>
            <consortium name="The Broad Institute Genomics Platform"/>
            <consortium name="The Broad Institute Genome Sequencing Center for Infectious Disease"/>
            <person name="Wu L."/>
            <person name="Ma J."/>
        </authorList>
    </citation>
    <scope>NUCLEOTIDE SEQUENCE [LARGE SCALE GENOMIC DNA]</scope>
    <source>
        <strain evidence="3">JCM 31047</strain>
    </source>
</reference>
<gene>
    <name evidence="2" type="ORF">GCM10008956_32240</name>
</gene>
<dbReference type="RefSeq" id="WP_189062675.1">
    <property type="nucleotide sequence ID" value="NZ_BMQG01000014.1"/>
</dbReference>
<keyword evidence="3" id="KW-1185">Reference proteome</keyword>
<evidence type="ECO:0000256" key="1">
    <source>
        <dbReference type="SAM" id="MobiDB-lite"/>
    </source>
</evidence>
<organism evidence="2 3">
    <name type="scientific">Deinococcus arenae</name>
    <dbReference type="NCBI Taxonomy" id="1452751"/>
    <lineage>
        <taxon>Bacteria</taxon>
        <taxon>Thermotogati</taxon>
        <taxon>Deinococcota</taxon>
        <taxon>Deinococci</taxon>
        <taxon>Deinococcales</taxon>
        <taxon>Deinococcaceae</taxon>
        <taxon>Deinococcus</taxon>
    </lineage>
</organism>
<accession>A0A8H9GXL3</accession>
<dbReference type="AlphaFoldDB" id="A0A8H9GXL3"/>
<proteinExistence type="predicted"/>
<comment type="caution">
    <text evidence="2">The sequence shown here is derived from an EMBL/GenBank/DDBJ whole genome shotgun (WGS) entry which is preliminary data.</text>
</comment>
<sequence length="251" mass="28255">MADTDGTIAELPKSQRKAQNVLRYLTAHLENREGCDDLEWAVGAERLRRRATAELEQIESNHKKGRLTLQAEDAVLKHQCLEAVARLDVHINAVLADALSLPGLKDYLRETRAVSNKVRESILSGTAVKAGTSESAGVLHCLELWEQGIDSAARRKEEPPRAPKENPARQARAEQQGTAAKKEPAGRPPQKPGPNTPIYWEEPDPMPRPQSRLEVHRERLKTLATRVAEQEYRDTFGRGPQPRSQFRRFRN</sequence>
<feature type="region of interest" description="Disordered" evidence="1">
    <location>
        <begin position="153"/>
        <end position="218"/>
    </location>
</feature>
<name>A0A8H9GXL3_9DEIO</name>
<evidence type="ECO:0000313" key="2">
    <source>
        <dbReference type="EMBL" id="GGM53811.1"/>
    </source>
</evidence>
<dbReference type="Proteomes" id="UP000600547">
    <property type="component" value="Unassembled WGS sequence"/>
</dbReference>
<feature type="compositionally biased region" description="Pro residues" evidence="1">
    <location>
        <begin position="186"/>
        <end position="195"/>
    </location>
</feature>
<protein>
    <submittedName>
        <fullName evidence="2">Uncharacterized protein</fullName>
    </submittedName>
</protein>
<dbReference type="EMBL" id="BMQG01000014">
    <property type="protein sequence ID" value="GGM53811.1"/>
    <property type="molecule type" value="Genomic_DNA"/>
</dbReference>
<feature type="region of interest" description="Disordered" evidence="1">
    <location>
        <begin position="231"/>
        <end position="251"/>
    </location>
</feature>
<feature type="compositionally biased region" description="Basic and acidic residues" evidence="1">
    <location>
        <begin position="153"/>
        <end position="167"/>
    </location>
</feature>
<evidence type="ECO:0000313" key="3">
    <source>
        <dbReference type="Proteomes" id="UP000600547"/>
    </source>
</evidence>